<dbReference type="Pfam" id="PF05199">
    <property type="entry name" value="GMC_oxred_C"/>
    <property type="match status" value="1"/>
</dbReference>
<evidence type="ECO:0000256" key="4">
    <source>
        <dbReference type="ARBA" id="ARBA00011881"/>
    </source>
</evidence>
<evidence type="ECO:0000256" key="13">
    <source>
        <dbReference type="SAM" id="MobiDB-lite"/>
    </source>
</evidence>
<keyword evidence="7" id="KW-0285">Flavoprotein</keyword>
<evidence type="ECO:0000256" key="9">
    <source>
        <dbReference type="ARBA" id="ARBA00023002"/>
    </source>
</evidence>
<feature type="compositionally biased region" description="Low complexity" evidence="13">
    <location>
        <begin position="117"/>
        <end position="130"/>
    </location>
</feature>
<evidence type="ECO:0000313" key="16">
    <source>
        <dbReference type="EMBL" id="KIJ42557.1"/>
    </source>
</evidence>
<dbReference type="SUPFAM" id="SSF51905">
    <property type="entry name" value="FAD/NAD(P)-binding domain"/>
    <property type="match status" value="1"/>
</dbReference>
<dbReference type="InterPro" id="IPR000172">
    <property type="entry name" value="GMC_OxRdtase_N"/>
</dbReference>
<evidence type="ECO:0000256" key="10">
    <source>
        <dbReference type="ARBA" id="ARBA00030508"/>
    </source>
</evidence>
<dbReference type="InterPro" id="IPR012814">
    <property type="entry name" value="P2OX"/>
</dbReference>
<dbReference type="InterPro" id="IPR007867">
    <property type="entry name" value="GMC_OxRtase_C"/>
</dbReference>
<feature type="region of interest" description="Disordered" evidence="13">
    <location>
        <begin position="106"/>
        <end position="146"/>
    </location>
</feature>
<evidence type="ECO:0000313" key="17">
    <source>
        <dbReference type="Proteomes" id="UP000054279"/>
    </source>
</evidence>
<feature type="compositionally biased region" description="Polar residues" evidence="13">
    <location>
        <begin position="107"/>
        <end position="116"/>
    </location>
</feature>
<dbReference type="InterPro" id="IPR051473">
    <property type="entry name" value="P2Ox-like"/>
</dbReference>
<accession>A0A0C9VLE6</accession>
<evidence type="ECO:0000256" key="1">
    <source>
        <dbReference type="ARBA" id="ARBA00000827"/>
    </source>
</evidence>
<feature type="domain" description="Glucose-methanol-choline oxidoreductase C-terminal" evidence="15">
    <location>
        <begin position="465"/>
        <end position="581"/>
    </location>
</feature>
<dbReference type="NCBIfam" id="TIGR02462">
    <property type="entry name" value="pyranose_ox"/>
    <property type="match status" value="1"/>
</dbReference>
<protein>
    <recommendedName>
        <fullName evidence="6">Pyranose 2-oxidase</fullName>
        <ecNumber evidence="5">1.1.3.10</ecNumber>
    </recommendedName>
    <alternativeName>
        <fullName evidence="11">FAD-oxidoreductase</fullName>
    </alternativeName>
    <alternativeName>
        <fullName evidence="10">Glucose 2-oxidase</fullName>
    </alternativeName>
    <alternativeName>
        <fullName evidence="12">Pyranose:oxygen 2-oxidoreductase</fullName>
    </alternativeName>
</protein>
<dbReference type="PANTHER" id="PTHR42784:SF1">
    <property type="entry name" value="PYRANOSE 2-OXIDASE"/>
    <property type="match status" value="1"/>
</dbReference>
<feature type="domain" description="Glucose-methanol-choline oxidoreductase N-terminal" evidence="14">
    <location>
        <begin position="289"/>
        <end position="352"/>
    </location>
</feature>
<reference evidence="16 17" key="1">
    <citation type="submission" date="2014-06" db="EMBL/GenBank/DDBJ databases">
        <title>Evolutionary Origins and Diversification of the Mycorrhizal Mutualists.</title>
        <authorList>
            <consortium name="DOE Joint Genome Institute"/>
            <consortium name="Mycorrhizal Genomics Consortium"/>
            <person name="Kohler A."/>
            <person name="Kuo A."/>
            <person name="Nagy L.G."/>
            <person name="Floudas D."/>
            <person name="Copeland A."/>
            <person name="Barry K.W."/>
            <person name="Cichocki N."/>
            <person name="Veneault-Fourrey C."/>
            <person name="LaButti K."/>
            <person name="Lindquist E.A."/>
            <person name="Lipzen A."/>
            <person name="Lundell T."/>
            <person name="Morin E."/>
            <person name="Murat C."/>
            <person name="Riley R."/>
            <person name="Ohm R."/>
            <person name="Sun H."/>
            <person name="Tunlid A."/>
            <person name="Henrissat B."/>
            <person name="Grigoriev I.V."/>
            <person name="Hibbett D.S."/>
            <person name="Martin F."/>
        </authorList>
    </citation>
    <scope>NUCLEOTIDE SEQUENCE [LARGE SCALE GENOMIC DNA]</scope>
    <source>
        <strain evidence="16 17">SS14</strain>
    </source>
</reference>
<evidence type="ECO:0000259" key="14">
    <source>
        <dbReference type="Pfam" id="PF00732"/>
    </source>
</evidence>
<dbReference type="PANTHER" id="PTHR42784">
    <property type="entry name" value="PYRANOSE 2-OXIDASE"/>
    <property type="match status" value="1"/>
</dbReference>
<dbReference type="EMBL" id="KN837129">
    <property type="protein sequence ID" value="KIJ42557.1"/>
    <property type="molecule type" value="Genomic_DNA"/>
</dbReference>
<evidence type="ECO:0000256" key="12">
    <source>
        <dbReference type="ARBA" id="ARBA00031330"/>
    </source>
</evidence>
<dbReference type="GO" id="GO:0050233">
    <property type="term" value="F:pyranose oxidase activity"/>
    <property type="evidence" value="ECO:0007669"/>
    <property type="project" value="UniProtKB-EC"/>
</dbReference>
<dbReference type="Gene3D" id="3.50.50.60">
    <property type="entry name" value="FAD/NAD(P)-binding domain"/>
    <property type="match status" value="2"/>
</dbReference>
<comment type="similarity">
    <text evidence="3">Belongs to the GMC oxidoreductase family.</text>
</comment>
<keyword evidence="8" id="KW-0274">FAD</keyword>
<gene>
    <name evidence="16" type="ORF">M422DRAFT_68002</name>
</gene>
<evidence type="ECO:0000256" key="5">
    <source>
        <dbReference type="ARBA" id="ARBA00013082"/>
    </source>
</evidence>
<dbReference type="SUPFAM" id="SSF54373">
    <property type="entry name" value="FAD-linked reductases, C-terminal domain"/>
    <property type="match status" value="1"/>
</dbReference>
<dbReference type="AlphaFoldDB" id="A0A0C9VLE6"/>
<dbReference type="HOGENOM" id="CLU_023699_0_0_1"/>
<keyword evidence="17" id="KW-1185">Reference proteome</keyword>
<dbReference type="InterPro" id="IPR036188">
    <property type="entry name" value="FAD/NAD-bd_sf"/>
</dbReference>
<evidence type="ECO:0000256" key="6">
    <source>
        <dbReference type="ARBA" id="ARBA00016408"/>
    </source>
</evidence>
<feature type="region of interest" description="Disordered" evidence="13">
    <location>
        <begin position="1"/>
        <end position="23"/>
    </location>
</feature>
<dbReference type="GO" id="GO:0050660">
    <property type="term" value="F:flavin adenine dinucleotide binding"/>
    <property type="evidence" value="ECO:0007669"/>
    <property type="project" value="InterPro"/>
</dbReference>
<dbReference type="Pfam" id="PF00732">
    <property type="entry name" value="GMC_oxred_N"/>
    <property type="match status" value="1"/>
</dbReference>
<evidence type="ECO:0000256" key="3">
    <source>
        <dbReference type="ARBA" id="ARBA00010790"/>
    </source>
</evidence>
<evidence type="ECO:0000256" key="11">
    <source>
        <dbReference type="ARBA" id="ARBA00031159"/>
    </source>
</evidence>
<evidence type="ECO:0000256" key="7">
    <source>
        <dbReference type="ARBA" id="ARBA00022630"/>
    </source>
</evidence>
<organism evidence="16 17">
    <name type="scientific">Sphaerobolus stellatus (strain SS14)</name>
    <dbReference type="NCBI Taxonomy" id="990650"/>
    <lineage>
        <taxon>Eukaryota</taxon>
        <taxon>Fungi</taxon>
        <taxon>Dikarya</taxon>
        <taxon>Basidiomycota</taxon>
        <taxon>Agaricomycotina</taxon>
        <taxon>Agaricomycetes</taxon>
        <taxon>Phallomycetidae</taxon>
        <taxon>Geastrales</taxon>
        <taxon>Sphaerobolaceae</taxon>
        <taxon>Sphaerobolus</taxon>
    </lineage>
</organism>
<dbReference type="OrthoDB" id="269227at2759"/>
<evidence type="ECO:0000259" key="15">
    <source>
        <dbReference type="Pfam" id="PF05199"/>
    </source>
</evidence>
<sequence>MSKTARRSLDQPEGLRNYPNHPIHQESGIPEFDVFIAGSGPIGATFARLLVKQGYKTLTIIKVVMAEVGDQDTRVPAAHKKNEIEYQKDIDRFVKVIQGALSKVSVPPSSTIQPTLDPSSWKPSDPSKMSILNARNPRQSPHNNLDDEQVTRGVGGMSTHWTCAVPHFLKGLERPVILPFSEADDDAEWQTLYKAAAVLIGRNTDQFDESIRHNLVLDTLQKAYGDRDVQPLPLACHRVAPGSPYVMWHSAENVFGDIFTNAAETNGYFKLLTNLLCSRLAYEGTDPVKIVGAEVRDLLEEKLGSSLVPEGDEQKKYYIKAKIYVIAAGAVCTPQLLANSGFGAGRNQANPIIPALSTHITEQPMAFCQVVLKQDLVDSAGDLSGKPAWWQAAVNRHREKNPLDPMPIPFYDPDPQVTIPATLERPWHTQIHRDAFSYGDVGPRVDGRLVVDLRWFCMQDGVPENRILFESDIHDAYSMPQPTFEYTPTKKWADEAHKMMKDMTDVADKLGGYLPGSSPQFMLPGLALHLGGTVRLGREFATSVANFNSQAWKFNNLYVGGNGVIPEPFGANPTLTSIALAIRAAFDIHTQLRKSGGPTPPNPLAILTRTPESWVEWANPKNRNYPDHYNLRKLHKSV</sequence>
<comment type="cofactor">
    <cofactor evidence="2">
        <name>FAD</name>
        <dbReference type="ChEBI" id="CHEBI:57692"/>
    </cofactor>
</comment>
<dbReference type="EC" id="1.1.3.10" evidence="5"/>
<evidence type="ECO:0000256" key="8">
    <source>
        <dbReference type="ARBA" id="ARBA00022827"/>
    </source>
</evidence>
<comment type="catalytic activity">
    <reaction evidence="1">
        <text>D-glucose + O2 = 2-dehydro-D-glucose + H2O2</text>
        <dbReference type="Rhea" id="RHEA:10552"/>
        <dbReference type="ChEBI" id="CHEBI:4167"/>
        <dbReference type="ChEBI" id="CHEBI:15379"/>
        <dbReference type="ChEBI" id="CHEBI:16240"/>
        <dbReference type="ChEBI" id="CHEBI:16609"/>
        <dbReference type="EC" id="1.1.3.10"/>
    </reaction>
</comment>
<name>A0A0C9VLE6_SPHS4</name>
<evidence type="ECO:0000256" key="2">
    <source>
        <dbReference type="ARBA" id="ARBA00001974"/>
    </source>
</evidence>
<dbReference type="Proteomes" id="UP000054279">
    <property type="component" value="Unassembled WGS sequence"/>
</dbReference>
<comment type="subunit">
    <text evidence="4">Homotetramer.</text>
</comment>
<keyword evidence="9" id="KW-0560">Oxidoreductase</keyword>
<proteinExistence type="inferred from homology"/>